<dbReference type="RefSeq" id="WP_353649100.1">
    <property type="nucleotide sequence ID" value="NZ_CP159218.1"/>
</dbReference>
<gene>
    <name evidence="1" type="ORF">ABLG96_20195</name>
</gene>
<accession>A0AAU8DPP8</accession>
<protein>
    <submittedName>
        <fullName evidence="1">TIGR03620 family F420-dependent LLM class oxidoreductase</fullName>
    </submittedName>
</protein>
<organism evidence="1">
    <name type="scientific">Nakamurella sp. A5-74</name>
    <dbReference type="NCBI Taxonomy" id="3158264"/>
    <lineage>
        <taxon>Bacteria</taxon>
        <taxon>Bacillati</taxon>
        <taxon>Actinomycetota</taxon>
        <taxon>Actinomycetes</taxon>
        <taxon>Nakamurellales</taxon>
        <taxon>Nakamurellaceae</taxon>
        <taxon>Nakamurella</taxon>
    </lineage>
</organism>
<sequence length="281" mass="29470">MTASGPRPARIVAQHIGGAHGVTVDIGTDGRHGERAQQLATAGYGALWIAGGSLHSLDLVLELLQATERAVIATGIIPLDVFGPDEVIRVYRLAEQHHPGRFLVGLGGPQQSRALAKLGAFLDSLDRAGVPADRRILAALGPVKLRLAAERALGAVPLLVTADWVRTTRAALGEAVALVVSLPVALTGTAESGRAALRPMLDFLLQVNGYRQNLLRCGFTAEELDGRSDRVIDGITAHGDTGAIARRVQEYLDAGADQVDLSPVGEAAHRDSLVLAPVLQA</sequence>
<dbReference type="InterPro" id="IPR019922">
    <property type="entry name" value="Lucif-like_OxRdatse_MSMEG_4141"/>
</dbReference>
<proteinExistence type="predicted"/>
<dbReference type="NCBIfam" id="TIGR03620">
    <property type="entry name" value="F420_MSMEG_4141"/>
    <property type="match status" value="1"/>
</dbReference>
<name>A0AAU8DPP8_9ACTN</name>
<dbReference type="AlphaFoldDB" id="A0AAU8DPP8"/>
<dbReference type="GO" id="GO:0016705">
    <property type="term" value="F:oxidoreductase activity, acting on paired donors, with incorporation or reduction of molecular oxygen"/>
    <property type="evidence" value="ECO:0007669"/>
    <property type="project" value="InterPro"/>
</dbReference>
<reference evidence="1" key="1">
    <citation type="submission" date="2024-05" db="EMBL/GenBank/DDBJ databases">
        <authorList>
            <person name="Cai S.Y."/>
            <person name="Jin L.M."/>
            <person name="Li H.R."/>
        </authorList>
    </citation>
    <scope>NUCLEOTIDE SEQUENCE</scope>
    <source>
        <strain evidence="1">A5-74</strain>
    </source>
</reference>
<dbReference type="SUPFAM" id="SSF51679">
    <property type="entry name" value="Bacterial luciferase-like"/>
    <property type="match status" value="1"/>
</dbReference>
<dbReference type="EMBL" id="CP159218">
    <property type="protein sequence ID" value="XCG63485.1"/>
    <property type="molecule type" value="Genomic_DNA"/>
</dbReference>
<dbReference type="InterPro" id="IPR036661">
    <property type="entry name" value="Luciferase-like_sf"/>
</dbReference>
<dbReference type="Gene3D" id="3.20.20.30">
    <property type="entry name" value="Luciferase-like domain"/>
    <property type="match status" value="1"/>
</dbReference>
<evidence type="ECO:0000313" key="1">
    <source>
        <dbReference type="EMBL" id="XCG63485.1"/>
    </source>
</evidence>